<dbReference type="EMBL" id="CAEKKB010000001">
    <property type="protein sequence ID" value="CAB4296164.1"/>
    <property type="molecule type" value="Genomic_DNA"/>
</dbReference>
<dbReference type="AlphaFoldDB" id="A0A6J5W987"/>
<accession>A0A6J5W987</accession>
<sequence>MVILTRAMRHSLAPHRTSSLLCTLQGLPKTGNENVTHPVCRSYDMGIDCHGQAQTIQHKLDALISSSCKVLPGHIWPANYVCRMCKGKGNQELQTFAVLPNTEEEEEAENTMKGTEERTLYHPKCTFVSELETFPLYTAR</sequence>
<gene>
    <name evidence="1" type="ORF">ORAREDHAP_LOCUS7711</name>
</gene>
<organism evidence="1 2">
    <name type="scientific">Prunus armeniaca</name>
    <name type="common">Apricot</name>
    <name type="synonym">Armeniaca vulgaris</name>
    <dbReference type="NCBI Taxonomy" id="36596"/>
    <lineage>
        <taxon>Eukaryota</taxon>
        <taxon>Viridiplantae</taxon>
        <taxon>Streptophyta</taxon>
        <taxon>Embryophyta</taxon>
        <taxon>Tracheophyta</taxon>
        <taxon>Spermatophyta</taxon>
        <taxon>Magnoliopsida</taxon>
        <taxon>eudicotyledons</taxon>
        <taxon>Gunneridae</taxon>
        <taxon>Pentapetalae</taxon>
        <taxon>rosids</taxon>
        <taxon>fabids</taxon>
        <taxon>Rosales</taxon>
        <taxon>Rosaceae</taxon>
        <taxon>Amygdaloideae</taxon>
        <taxon>Amygdaleae</taxon>
        <taxon>Prunus</taxon>
    </lineage>
</organism>
<keyword evidence="2" id="KW-1185">Reference proteome</keyword>
<reference evidence="2" key="1">
    <citation type="journal article" date="2020" name="Genome Biol.">
        <title>Gamete binning: chromosome-level and haplotype-resolved genome assembly enabled by high-throughput single-cell sequencing of gamete genomes.</title>
        <authorList>
            <person name="Campoy J.A."/>
            <person name="Sun H."/>
            <person name="Goel M."/>
            <person name="Jiao W.-B."/>
            <person name="Folz-Donahue K."/>
            <person name="Wang N."/>
            <person name="Rubio M."/>
            <person name="Liu C."/>
            <person name="Kukat C."/>
            <person name="Ruiz D."/>
            <person name="Huettel B."/>
            <person name="Schneeberger K."/>
        </authorList>
    </citation>
    <scope>NUCLEOTIDE SEQUENCE [LARGE SCALE GENOMIC DNA]</scope>
    <source>
        <strain evidence="2">cv. Rojo Pasion</strain>
    </source>
</reference>
<dbReference type="Proteomes" id="UP000507245">
    <property type="component" value="Unassembled WGS sequence"/>
</dbReference>
<evidence type="ECO:0000313" key="1">
    <source>
        <dbReference type="EMBL" id="CAB4296164.1"/>
    </source>
</evidence>
<evidence type="ECO:0000313" key="2">
    <source>
        <dbReference type="Proteomes" id="UP000507245"/>
    </source>
</evidence>
<proteinExistence type="predicted"/>
<protein>
    <submittedName>
        <fullName evidence="1">Uncharacterized protein</fullName>
    </submittedName>
</protein>
<name>A0A6J5W987_PRUAR</name>